<dbReference type="PRINTS" id="PR01070">
    <property type="entry name" value="ACCCTRFRASEB"/>
</dbReference>
<proteinExistence type="predicted"/>
<sequence length="518" mass="57114">MTTPDIFTRINELYDRRREVELGGGDERIEKQHAKGKWTARERIEALLDPDTFVEMNPFIEHRSTYFGLENIKGPGDGVVTGYGKIHGRPVYLFSQDFTVFGGALGEMHAKKIAHVMDLAAKNGAPFIGLNDSGGARIQEGVVSLDGYGHIFYRNAIYSGVIPQISVIMGPCAGGAVYSPAITDFVFMVDQTSQMFITGPKVIETVTGEKITSEDLGGSKVHNEISGNAHFRGGSEGEVLEMVRALLSYLPLNNEEKAPSLECTEADDYREDLTDVVPFDGLRPYDVRKVIEQVVDPHTFMEVQKSFAKNIVIGFARIKGEVVGLVCNQPRFMAGGLDIDSSDKASRFIRFCDAFNIPLITFEDVSGFFPGVKQEHGGIIRHGAKILYAYSEATVPKITVILRKAYGGAYVALNSKSIGADLVFAWPNAEIAVMGPQGAANIIFAKEIANSHHPEETRAKKIEEYRAKFANPYIAAAHGMVDDVIDPRETRIKLIQALEMMRTKKEARPKRKHGNIPL</sequence>
<evidence type="ECO:0000259" key="1">
    <source>
        <dbReference type="PROSITE" id="PS50980"/>
    </source>
</evidence>
<name>A0ABW8I4A7_9BACI</name>
<keyword evidence="3" id="KW-0808">Transferase</keyword>
<dbReference type="PROSITE" id="PS50989">
    <property type="entry name" value="COA_CT_CTER"/>
    <property type="match status" value="1"/>
</dbReference>
<feature type="domain" description="CoA carboxyltransferase C-terminal" evidence="2">
    <location>
        <begin position="265"/>
        <end position="514"/>
    </location>
</feature>
<dbReference type="Gene3D" id="3.90.226.10">
    <property type="entry name" value="2-enoyl-CoA Hydratase, Chain A, domain 1"/>
    <property type="match status" value="2"/>
</dbReference>
<dbReference type="Pfam" id="PF01039">
    <property type="entry name" value="Carboxyl_trans"/>
    <property type="match status" value="1"/>
</dbReference>
<dbReference type="InterPro" id="IPR011763">
    <property type="entry name" value="COA_CT_C"/>
</dbReference>
<accession>A0ABW8I4A7</accession>
<dbReference type="GO" id="GO:0016740">
    <property type="term" value="F:transferase activity"/>
    <property type="evidence" value="ECO:0007669"/>
    <property type="project" value="UniProtKB-KW"/>
</dbReference>
<dbReference type="InterPro" id="IPR034733">
    <property type="entry name" value="AcCoA_carboxyl_beta"/>
</dbReference>
<dbReference type="InterPro" id="IPR011762">
    <property type="entry name" value="COA_CT_N"/>
</dbReference>
<dbReference type="PROSITE" id="PS50980">
    <property type="entry name" value="COA_CT_NTER"/>
    <property type="match status" value="1"/>
</dbReference>
<dbReference type="PANTHER" id="PTHR43842:SF2">
    <property type="entry name" value="PROPIONYL-COA CARBOXYLASE BETA CHAIN, MITOCHONDRIAL"/>
    <property type="match status" value="1"/>
</dbReference>
<keyword evidence="4" id="KW-1185">Reference proteome</keyword>
<gene>
    <name evidence="3" type="ORF">QYG89_01110</name>
</gene>
<dbReference type="SUPFAM" id="SSF52096">
    <property type="entry name" value="ClpP/crotonase"/>
    <property type="match status" value="2"/>
</dbReference>
<dbReference type="Proteomes" id="UP001619911">
    <property type="component" value="Unassembled WGS sequence"/>
</dbReference>
<evidence type="ECO:0000259" key="2">
    <source>
        <dbReference type="PROSITE" id="PS50989"/>
    </source>
</evidence>
<dbReference type="PANTHER" id="PTHR43842">
    <property type="entry name" value="PROPIONYL-COA CARBOXYLASE BETA CHAIN"/>
    <property type="match status" value="1"/>
</dbReference>
<evidence type="ECO:0000313" key="3">
    <source>
        <dbReference type="EMBL" id="MFK2824293.1"/>
    </source>
</evidence>
<dbReference type="RefSeq" id="WP_404313785.1">
    <property type="nucleotide sequence ID" value="NZ_JAUIYO010000001.1"/>
</dbReference>
<dbReference type="InterPro" id="IPR029045">
    <property type="entry name" value="ClpP/crotonase-like_dom_sf"/>
</dbReference>
<evidence type="ECO:0000313" key="4">
    <source>
        <dbReference type="Proteomes" id="UP001619911"/>
    </source>
</evidence>
<dbReference type="EMBL" id="JAUIYO010000001">
    <property type="protein sequence ID" value="MFK2824293.1"/>
    <property type="molecule type" value="Genomic_DNA"/>
</dbReference>
<reference evidence="3 4" key="1">
    <citation type="submission" date="2023-07" db="EMBL/GenBank/DDBJ databases">
        <title>Bacillus lucianemedeirus sp. nov, a new species isolated from an immunobiological production facility.</title>
        <authorList>
            <person name="Costa L.V."/>
            <person name="Miranda R.V.S.L."/>
            <person name="Brandao M.L.L."/>
            <person name="Reis C.M.F."/>
            <person name="Frazao A.M."/>
            <person name="Cruz F.V."/>
            <person name="Baio P.V.P."/>
            <person name="Veras J.F.C."/>
            <person name="Ramos J.N."/>
            <person name="Vieira V."/>
        </authorList>
    </citation>
    <scope>NUCLEOTIDE SEQUENCE [LARGE SCALE GENOMIC DNA]</scope>
    <source>
        <strain evidence="3 4">B190/17</strain>
    </source>
</reference>
<dbReference type="InterPro" id="IPR051047">
    <property type="entry name" value="AccD/PCCB"/>
</dbReference>
<comment type="caution">
    <text evidence="3">The sequence shown here is derived from an EMBL/GenBank/DDBJ whole genome shotgun (WGS) entry which is preliminary data.</text>
</comment>
<dbReference type="InterPro" id="IPR000438">
    <property type="entry name" value="Acetyl_CoA_COase_Trfase_b_su"/>
</dbReference>
<organism evidence="3 4">
    <name type="scientific">Bacillus lumedeiriae</name>
    <dbReference type="NCBI Taxonomy" id="3058829"/>
    <lineage>
        <taxon>Bacteria</taxon>
        <taxon>Bacillati</taxon>
        <taxon>Bacillota</taxon>
        <taxon>Bacilli</taxon>
        <taxon>Bacillales</taxon>
        <taxon>Bacillaceae</taxon>
        <taxon>Bacillus</taxon>
    </lineage>
</organism>
<protein>
    <submittedName>
        <fullName evidence="3">Carboxyl transferase domain-containing protein</fullName>
    </submittedName>
</protein>
<feature type="domain" description="CoA carboxyltransferase N-terminal" evidence="1">
    <location>
        <begin position="6"/>
        <end position="262"/>
    </location>
</feature>